<name>N8QET9_9GAMM</name>
<organism evidence="1 2">
    <name type="scientific">Acinetobacter parvus DSM 16617 = CIP 108168</name>
    <dbReference type="NCBI Taxonomy" id="981333"/>
    <lineage>
        <taxon>Bacteria</taxon>
        <taxon>Pseudomonadati</taxon>
        <taxon>Pseudomonadota</taxon>
        <taxon>Gammaproteobacteria</taxon>
        <taxon>Moraxellales</taxon>
        <taxon>Moraxellaceae</taxon>
        <taxon>Acinetobacter</taxon>
    </lineage>
</organism>
<dbReference type="HOGENOM" id="CLU_2766480_0_0_6"/>
<comment type="caution">
    <text evidence="1">The sequence shown here is derived from an EMBL/GenBank/DDBJ whole genome shotgun (WGS) entry which is preliminary data.</text>
</comment>
<proteinExistence type="predicted"/>
<dbReference type="EMBL" id="APOM01000022">
    <property type="protein sequence ID" value="ENU37050.1"/>
    <property type="molecule type" value="Genomic_DNA"/>
</dbReference>
<dbReference type="AlphaFoldDB" id="N8QET9"/>
<reference evidence="1 2" key="1">
    <citation type="submission" date="2013-02" db="EMBL/GenBank/DDBJ databases">
        <title>The Genome Sequence of Acinetobacter parvus CIP 108168.</title>
        <authorList>
            <consortium name="The Broad Institute Genome Sequencing Platform"/>
            <consortium name="The Broad Institute Genome Sequencing Center for Infectious Disease"/>
            <person name="Cerqueira G."/>
            <person name="Feldgarden M."/>
            <person name="Courvalin P."/>
            <person name="Perichon B."/>
            <person name="Grillot-Courvalin C."/>
            <person name="Clermont D."/>
            <person name="Rocha E."/>
            <person name="Yoon E.-J."/>
            <person name="Nemec A."/>
            <person name="Walker B."/>
            <person name="Young S.K."/>
            <person name="Zeng Q."/>
            <person name="Gargeya S."/>
            <person name="Fitzgerald M."/>
            <person name="Haas B."/>
            <person name="Abouelleil A."/>
            <person name="Alvarado L."/>
            <person name="Arachchi H.M."/>
            <person name="Berlin A.M."/>
            <person name="Chapman S.B."/>
            <person name="Dewar J."/>
            <person name="Goldberg J."/>
            <person name="Griggs A."/>
            <person name="Gujja S."/>
            <person name="Hansen M."/>
            <person name="Howarth C."/>
            <person name="Imamovic A."/>
            <person name="Larimer J."/>
            <person name="McCowan C."/>
            <person name="Murphy C."/>
            <person name="Neiman D."/>
            <person name="Pearson M."/>
            <person name="Priest M."/>
            <person name="Roberts A."/>
            <person name="Saif S."/>
            <person name="Shea T."/>
            <person name="Sisk P."/>
            <person name="Sykes S."/>
            <person name="Wortman J."/>
            <person name="Nusbaum C."/>
            <person name="Birren B."/>
        </authorList>
    </citation>
    <scope>NUCLEOTIDE SEQUENCE [LARGE SCALE GENOMIC DNA]</scope>
    <source>
        <strain evidence="1 2">CIP 108168</strain>
    </source>
</reference>
<dbReference type="RefSeq" id="WP_004681134.1">
    <property type="nucleotide sequence ID" value="NZ_AIEB01000076.1"/>
</dbReference>
<accession>N8QET9</accession>
<protein>
    <submittedName>
        <fullName evidence="1">Uncharacterized protein</fullName>
    </submittedName>
</protein>
<sequence>MLPILAGVAIGAAVLYLLDAETQSQHDRWQRKRSQVRRETAQQREKIQAAIKSTAQYQEYKKYLCTRQK</sequence>
<gene>
    <name evidence="1" type="ORF">F988_00745</name>
</gene>
<dbReference type="Proteomes" id="UP000023776">
    <property type="component" value="Unassembled WGS sequence"/>
</dbReference>
<dbReference type="PATRIC" id="fig|981333.9.peg.761"/>
<evidence type="ECO:0000313" key="1">
    <source>
        <dbReference type="EMBL" id="ENU37050.1"/>
    </source>
</evidence>
<dbReference type="GeneID" id="99692145"/>
<keyword evidence="2" id="KW-1185">Reference proteome</keyword>
<evidence type="ECO:0000313" key="2">
    <source>
        <dbReference type="Proteomes" id="UP000023776"/>
    </source>
</evidence>